<gene>
    <name evidence="1" type="ORF">PS723_06229</name>
</gene>
<organism evidence="1 2">
    <name type="scientific">Pseudomonas fluorescens</name>
    <dbReference type="NCBI Taxonomy" id="294"/>
    <lineage>
        <taxon>Bacteria</taxon>
        <taxon>Pseudomonadati</taxon>
        <taxon>Pseudomonadota</taxon>
        <taxon>Gammaproteobacteria</taxon>
        <taxon>Pseudomonadales</taxon>
        <taxon>Pseudomonadaceae</taxon>
        <taxon>Pseudomonas</taxon>
    </lineage>
</organism>
<dbReference type="RefSeq" id="WP_150807396.1">
    <property type="nucleotide sequence ID" value="NZ_CABVHY010000052.1"/>
</dbReference>
<protein>
    <submittedName>
        <fullName evidence="1">Uncharacterized protein</fullName>
    </submittedName>
</protein>
<sequence>MTHIYLPDGSLIIDDSELMPQHQARRMAHEGMPPAGIASELGEPLADVQQWIQEAPYETPEAYWLRRYNEGTIDDDEDE</sequence>
<name>A0A5E7FZL9_PSEFL</name>
<accession>A0A5E7FZL9</accession>
<evidence type="ECO:0000313" key="1">
    <source>
        <dbReference type="EMBL" id="VVO43707.1"/>
    </source>
</evidence>
<proteinExistence type="predicted"/>
<reference evidence="1 2" key="1">
    <citation type="submission" date="2019-09" db="EMBL/GenBank/DDBJ databases">
        <authorList>
            <person name="Chandra G."/>
            <person name="Truman W A."/>
        </authorList>
    </citation>
    <scope>NUCLEOTIDE SEQUENCE [LARGE SCALE GENOMIC DNA]</scope>
    <source>
        <strain evidence="1">PS723</strain>
    </source>
</reference>
<evidence type="ECO:0000313" key="2">
    <source>
        <dbReference type="Proteomes" id="UP000379480"/>
    </source>
</evidence>
<dbReference type="OrthoDB" id="6986707at2"/>
<dbReference type="AlphaFoldDB" id="A0A5E7FZL9"/>
<dbReference type="Proteomes" id="UP000379480">
    <property type="component" value="Unassembled WGS sequence"/>
</dbReference>
<dbReference type="EMBL" id="CABVHY010000052">
    <property type="protein sequence ID" value="VVO43707.1"/>
    <property type="molecule type" value="Genomic_DNA"/>
</dbReference>